<dbReference type="EMBL" id="JAAMPI010002277">
    <property type="protein sequence ID" value="KAF4615882.1"/>
    <property type="molecule type" value="Genomic_DNA"/>
</dbReference>
<organism evidence="1 2">
    <name type="scientific">Cudoniella acicularis</name>
    <dbReference type="NCBI Taxonomy" id="354080"/>
    <lineage>
        <taxon>Eukaryota</taxon>
        <taxon>Fungi</taxon>
        <taxon>Dikarya</taxon>
        <taxon>Ascomycota</taxon>
        <taxon>Pezizomycotina</taxon>
        <taxon>Leotiomycetes</taxon>
        <taxon>Helotiales</taxon>
        <taxon>Tricladiaceae</taxon>
        <taxon>Cudoniella</taxon>
    </lineage>
</organism>
<reference evidence="1 2" key="1">
    <citation type="submission" date="2020-03" db="EMBL/GenBank/DDBJ databases">
        <title>Draft Genome Sequence of Cudoniella acicularis.</title>
        <authorList>
            <person name="Buettner E."/>
            <person name="Kellner H."/>
        </authorList>
    </citation>
    <scope>NUCLEOTIDE SEQUENCE [LARGE SCALE GENOMIC DNA]</scope>
    <source>
        <strain evidence="1 2">DSM 108380</strain>
    </source>
</reference>
<keyword evidence="2" id="KW-1185">Reference proteome</keyword>
<accession>A0A8H4VNA2</accession>
<sequence>MGEQHAQPSVRHILGLQEQILEDARNATPRAAPTPAPTAVVESFGHDGCCSAEVPAPDAGLVTTAVTAALASPATPVWLEAVGVGNMIFPISVVIKEPELQQSLPPGGRQH</sequence>
<comment type="caution">
    <text evidence="1">The sequence shown here is derived from an EMBL/GenBank/DDBJ whole genome shotgun (WGS) entry which is preliminary data.</text>
</comment>
<protein>
    <submittedName>
        <fullName evidence="1">Uncharacterized protein</fullName>
    </submittedName>
</protein>
<proteinExistence type="predicted"/>
<gene>
    <name evidence="1" type="ORF">G7Y89_g15233</name>
</gene>
<evidence type="ECO:0000313" key="1">
    <source>
        <dbReference type="EMBL" id="KAF4615882.1"/>
    </source>
</evidence>
<name>A0A8H4VNA2_9HELO</name>
<dbReference type="Proteomes" id="UP000566819">
    <property type="component" value="Unassembled WGS sequence"/>
</dbReference>
<evidence type="ECO:0000313" key="2">
    <source>
        <dbReference type="Proteomes" id="UP000566819"/>
    </source>
</evidence>
<dbReference type="AlphaFoldDB" id="A0A8H4VNA2"/>